<evidence type="ECO:0000256" key="12">
    <source>
        <dbReference type="SAM" id="Phobius"/>
    </source>
</evidence>
<feature type="transmembrane region" description="Helical" evidence="12">
    <location>
        <begin position="299"/>
        <end position="318"/>
    </location>
</feature>
<dbReference type="GO" id="GO:0016491">
    <property type="term" value="F:oxidoreductase activity"/>
    <property type="evidence" value="ECO:0007669"/>
    <property type="project" value="UniProtKB-KW"/>
</dbReference>
<evidence type="ECO:0000313" key="13">
    <source>
        <dbReference type="EMBL" id="OOG25169.1"/>
    </source>
</evidence>
<comment type="caution">
    <text evidence="13">The sequence shown here is derived from an EMBL/GenBank/DDBJ whole genome shotgun (WGS) entry which is preliminary data.</text>
</comment>
<keyword evidence="3 12" id="KW-0812">Transmembrane</keyword>
<accession>A0A1V3NJ88</accession>
<name>A0A1V3NJ88_9GAMM</name>
<keyword evidence="14" id="KW-1185">Reference proteome</keyword>
<dbReference type="STRING" id="108003.B1C78_07060"/>
<dbReference type="OrthoDB" id="1447144at2"/>
<dbReference type="PANTHER" id="PTHR35457">
    <property type="entry name" value="HEME A SYNTHASE"/>
    <property type="match status" value="1"/>
</dbReference>
<dbReference type="InterPro" id="IPR003780">
    <property type="entry name" value="COX15/CtaA_fam"/>
</dbReference>
<dbReference type="GO" id="GO:0006784">
    <property type="term" value="P:heme A biosynthetic process"/>
    <property type="evidence" value="ECO:0007669"/>
    <property type="project" value="InterPro"/>
</dbReference>
<keyword evidence="2" id="KW-1003">Cell membrane</keyword>
<evidence type="ECO:0000256" key="6">
    <source>
        <dbReference type="ARBA" id="ARBA00023002"/>
    </source>
</evidence>
<feature type="transmembrane region" description="Helical" evidence="12">
    <location>
        <begin position="75"/>
        <end position="96"/>
    </location>
</feature>
<protein>
    <recommendedName>
        <fullName evidence="15">Cytochrome oxidase assembly protein</fullName>
    </recommendedName>
</protein>
<keyword evidence="4" id="KW-0479">Metal-binding</keyword>
<keyword evidence="7" id="KW-0408">Iron</keyword>
<dbReference type="AlphaFoldDB" id="A0A1V3NJ88"/>
<reference evidence="13 14" key="1">
    <citation type="submission" date="2017-02" db="EMBL/GenBank/DDBJ databases">
        <title>Genomic diversity within the haloalkaliphilic genus Thioalkalivibrio.</title>
        <authorList>
            <person name="Ahn A.-C."/>
            <person name="Meier-Kolthoff J."/>
            <person name="Overmars L."/>
            <person name="Richter M."/>
            <person name="Woyke T."/>
            <person name="Sorokin D.Y."/>
            <person name="Muyzer G."/>
        </authorList>
    </citation>
    <scope>NUCLEOTIDE SEQUENCE [LARGE SCALE GENOMIC DNA]</scope>
    <source>
        <strain evidence="13 14">ALJD</strain>
    </source>
</reference>
<evidence type="ECO:0000256" key="7">
    <source>
        <dbReference type="ARBA" id="ARBA00023004"/>
    </source>
</evidence>
<sequence length="339" mass="35503">MQGSTPSGFSRLALGILLLALALSLVSVHIRLLNAGLGCPEWPDCYGQLSQVMAAGNGPGAVEPSARAAPPWATVAHRLLATALALMIPVLAFSVLRQGGHAPERRRLALAMLALMVVLAVLGIWSSGLQLPAVVLANFAGGIALVGLAWWLYLGTLSPRAPPRPPAGAGLRRGVRVATALLIAQLLLGGLVTAYFAGMACGTSITCNGAWPRLPFIELAALFRPLELDALGRVVMDDSRAGLLMTHRMLGLTLLPIIAACAFLAWQSGRWLSAAVLLIIVMATILLGVVTIHSELAPGLALGHYALALTLLMTLLWLGHDMAHERLRSVGAARVLNPA</sequence>
<dbReference type="Pfam" id="PF02628">
    <property type="entry name" value="COX15-CtaA"/>
    <property type="match status" value="1"/>
</dbReference>
<evidence type="ECO:0008006" key="15">
    <source>
        <dbReference type="Google" id="ProtNLM"/>
    </source>
</evidence>
<evidence type="ECO:0000256" key="11">
    <source>
        <dbReference type="ARBA" id="ARBA00023444"/>
    </source>
</evidence>
<comment type="subcellular location">
    <subcellularLocation>
        <location evidence="1">Membrane</location>
        <topology evidence="1">Multi-pass membrane protein</topology>
    </subcellularLocation>
</comment>
<evidence type="ECO:0000256" key="2">
    <source>
        <dbReference type="ARBA" id="ARBA00022475"/>
    </source>
</evidence>
<proteinExistence type="predicted"/>
<evidence type="ECO:0000256" key="10">
    <source>
        <dbReference type="ARBA" id="ARBA00023157"/>
    </source>
</evidence>
<feature type="transmembrane region" description="Helical" evidence="12">
    <location>
        <begin position="249"/>
        <end position="266"/>
    </location>
</feature>
<dbReference type="EMBL" id="MVBK01000040">
    <property type="protein sequence ID" value="OOG25169.1"/>
    <property type="molecule type" value="Genomic_DNA"/>
</dbReference>
<keyword evidence="8" id="KW-0350">Heme biosynthesis</keyword>
<feature type="transmembrane region" description="Helical" evidence="12">
    <location>
        <begin position="271"/>
        <end position="293"/>
    </location>
</feature>
<evidence type="ECO:0000256" key="9">
    <source>
        <dbReference type="ARBA" id="ARBA00023136"/>
    </source>
</evidence>
<dbReference type="GO" id="GO:0046872">
    <property type="term" value="F:metal ion binding"/>
    <property type="evidence" value="ECO:0007669"/>
    <property type="project" value="UniProtKB-KW"/>
</dbReference>
<evidence type="ECO:0000256" key="3">
    <source>
        <dbReference type="ARBA" id="ARBA00022692"/>
    </source>
</evidence>
<evidence type="ECO:0000256" key="8">
    <source>
        <dbReference type="ARBA" id="ARBA00023133"/>
    </source>
</evidence>
<feature type="transmembrane region" description="Helical" evidence="12">
    <location>
        <begin position="175"/>
        <end position="196"/>
    </location>
</feature>
<dbReference type="InterPro" id="IPR050450">
    <property type="entry name" value="COX15/CtaA_HemeA_synthase"/>
</dbReference>
<dbReference type="Proteomes" id="UP000189462">
    <property type="component" value="Unassembled WGS sequence"/>
</dbReference>
<keyword evidence="5 12" id="KW-1133">Transmembrane helix</keyword>
<gene>
    <name evidence="13" type="ORF">B1C78_07060</name>
</gene>
<keyword evidence="9 12" id="KW-0472">Membrane</keyword>
<dbReference type="RefSeq" id="WP_077278449.1">
    <property type="nucleotide sequence ID" value="NZ_MVBK01000040.1"/>
</dbReference>
<keyword evidence="10" id="KW-1015">Disulfide bond</keyword>
<evidence type="ECO:0000256" key="5">
    <source>
        <dbReference type="ARBA" id="ARBA00022989"/>
    </source>
</evidence>
<evidence type="ECO:0000256" key="1">
    <source>
        <dbReference type="ARBA" id="ARBA00004141"/>
    </source>
</evidence>
<organism evidence="13 14">
    <name type="scientific">Thioalkalivibrio denitrificans</name>
    <dbReference type="NCBI Taxonomy" id="108003"/>
    <lineage>
        <taxon>Bacteria</taxon>
        <taxon>Pseudomonadati</taxon>
        <taxon>Pseudomonadota</taxon>
        <taxon>Gammaproteobacteria</taxon>
        <taxon>Chromatiales</taxon>
        <taxon>Ectothiorhodospiraceae</taxon>
        <taxon>Thioalkalivibrio</taxon>
    </lineage>
</organism>
<feature type="transmembrane region" description="Helical" evidence="12">
    <location>
        <begin position="108"/>
        <end position="125"/>
    </location>
</feature>
<keyword evidence="6" id="KW-0560">Oxidoreductase</keyword>
<dbReference type="GO" id="GO:0016020">
    <property type="term" value="C:membrane"/>
    <property type="evidence" value="ECO:0007669"/>
    <property type="project" value="UniProtKB-SubCell"/>
</dbReference>
<evidence type="ECO:0000256" key="4">
    <source>
        <dbReference type="ARBA" id="ARBA00022723"/>
    </source>
</evidence>
<feature type="transmembrane region" description="Helical" evidence="12">
    <location>
        <begin position="131"/>
        <end position="154"/>
    </location>
</feature>
<dbReference type="PANTHER" id="PTHR35457:SF1">
    <property type="entry name" value="HEME A SYNTHASE"/>
    <property type="match status" value="1"/>
</dbReference>
<comment type="pathway">
    <text evidence="11">Porphyrin-containing compound metabolism.</text>
</comment>
<evidence type="ECO:0000313" key="14">
    <source>
        <dbReference type="Proteomes" id="UP000189462"/>
    </source>
</evidence>